<organism evidence="2 3">
    <name type="scientific">Bacillus spongiae</name>
    <dbReference type="NCBI Taxonomy" id="2683610"/>
    <lineage>
        <taxon>Bacteria</taxon>
        <taxon>Bacillati</taxon>
        <taxon>Bacillota</taxon>
        <taxon>Bacilli</taxon>
        <taxon>Bacillales</taxon>
        <taxon>Bacillaceae</taxon>
        <taxon>Bacillus</taxon>
    </lineage>
</organism>
<dbReference type="InterPro" id="IPR013653">
    <property type="entry name" value="GCN5-like_dom"/>
</dbReference>
<dbReference type="SUPFAM" id="SSF55729">
    <property type="entry name" value="Acyl-CoA N-acyltransferases (Nat)"/>
    <property type="match status" value="1"/>
</dbReference>
<accession>A0ABU8HH67</accession>
<evidence type="ECO:0000313" key="2">
    <source>
        <dbReference type="EMBL" id="MEI5908725.1"/>
    </source>
</evidence>
<protein>
    <submittedName>
        <fullName evidence="2">GNAT family N-acetyltransferase</fullName>
    </submittedName>
</protein>
<evidence type="ECO:0000313" key="3">
    <source>
        <dbReference type="Proteomes" id="UP001312865"/>
    </source>
</evidence>
<dbReference type="Pfam" id="PF08445">
    <property type="entry name" value="FR47"/>
    <property type="match status" value="1"/>
</dbReference>
<evidence type="ECO:0000259" key="1">
    <source>
        <dbReference type="Pfam" id="PF08445"/>
    </source>
</evidence>
<dbReference type="EMBL" id="JBBAXC010000015">
    <property type="protein sequence ID" value="MEI5908725.1"/>
    <property type="molecule type" value="Genomic_DNA"/>
</dbReference>
<dbReference type="Proteomes" id="UP001312865">
    <property type="component" value="Unassembled WGS sequence"/>
</dbReference>
<dbReference type="RefSeq" id="WP_336588173.1">
    <property type="nucleotide sequence ID" value="NZ_JBBAXC010000015.1"/>
</dbReference>
<comment type="caution">
    <text evidence="2">The sequence shown here is derived from an EMBL/GenBank/DDBJ whole genome shotgun (WGS) entry which is preliminary data.</text>
</comment>
<feature type="domain" description="GCN5-related N-acetyltransferase Rv2170-like" evidence="1">
    <location>
        <begin position="211"/>
        <end position="270"/>
    </location>
</feature>
<keyword evidence="3" id="KW-1185">Reference proteome</keyword>
<name>A0ABU8HH67_9BACI</name>
<reference evidence="2 3" key="1">
    <citation type="journal article" date="2018" name="J. Microbiol.">
        <title>Bacillus spongiae sp. nov., isolated from sponge of Jeju Island.</title>
        <authorList>
            <person name="Lee G.E."/>
            <person name="Im W.T."/>
            <person name="Park J.S."/>
        </authorList>
    </citation>
    <scope>NUCLEOTIDE SEQUENCE [LARGE SCALE GENOMIC DNA]</scope>
    <source>
        <strain evidence="2 3">135PIL107-10</strain>
    </source>
</reference>
<dbReference type="Gene3D" id="3.40.630.30">
    <property type="match status" value="1"/>
</dbReference>
<sequence>MKIKQFEDPKTFKDEVYDYLLKNEAKNNLPIGIINQMLEYDRYPDAFLAAVYEEELIGVYVMTPPHALILTCTKGREIDVHQKMIHYLLEKKISIPGVVAEKNCAIHFAGQWEQITGKPFQTKMQQRIYDLHQVTDIPLSEGEFILANRKDIDLVANWIIGFVEDTGEGEITPEDAQKRAVEMIEKEESVYLWKVGGVPVSMARRARHTEKGCSVNFVYTPDAYRKKGYGSSVVKSLSLKLLEKYDFCTLYTDLNYPTSNKIYMEIGYQPVCDSVHIEFA</sequence>
<proteinExistence type="predicted"/>
<gene>
    <name evidence="2" type="ORF">WAK64_16885</name>
</gene>
<dbReference type="InterPro" id="IPR016181">
    <property type="entry name" value="Acyl_CoA_acyltransferase"/>
</dbReference>